<keyword evidence="5" id="KW-0378">Hydrolase</keyword>
<keyword evidence="3" id="KW-0238">DNA-binding</keyword>
<dbReference type="Gene3D" id="3.90.220.20">
    <property type="entry name" value="DNA methylase specificity domains"/>
    <property type="match status" value="2"/>
</dbReference>
<proteinExistence type="inferred from homology"/>
<dbReference type="InterPro" id="IPR000055">
    <property type="entry name" value="Restrct_endonuc_typeI_TRD"/>
</dbReference>
<feature type="domain" description="Type I restriction modification DNA specificity" evidence="4">
    <location>
        <begin position="290"/>
        <end position="440"/>
    </location>
</feature>
<keyword evidence="5" id="KW-0255">Endonuclease</keyword>
<evidence type="ECO:0000313" key="6">
    <source>
        <dbReference type="Proteomes" id="UP000295278"/>
    </source>
</evidence>
<protein>
    <submittedName>
        <fullName evidence="5">Restriction endonuclease subunit S</fullName>
    </submittedName>
</protein>
<dbReference type="PANTHER" id="PTHR30408:SF12">
    <property type="entry name" value="TYPE I RESTRICTION ENZYME MJAVIII SPECIFICITY SUBUNIT"/>
    <property type="match status" value="1"/>
</dbReference>
<dbReference type="OrthoDB" id="9811611at2"/>
<organism evidence="5 6">
    <name type="scientific">Flavobacterium caseinilyticum</name>
    <dbReference type="NCBI Taxonomy" id="2541732"/>
    <lineage>
        <taxon>Bacteria</taxon>
        <taxon>Pseudomonadati</taxon>
        <taxon>Bacteroidota</taxon>
        <taxon>Flavobacteriia</taxon>
        <taxon>Flavobacteriales</taxon>
        <taxon>Flavobacteriaceae</taxon>
        <taxon>Flavobacterium</taxon>
    </lineage>
</organism>
<dbReference type="RefSeq" id="WP_131910240.1">
    <property type="nucleotide sequence ID" value="NZ_SMFM01000007.1"/>
</dbReference>
<reference evidence="5 6" key="1">
    <citation type="submission" date="2019-03" db="EMBL/GenBank/DDBJ databases">
        <title>Flavobacterium AT-3-2 sp. nov., isolated from arctic soil.</title>
        <authorList>
            <person name="Chaudhary D.K."/>
        </authorList>
    </citation>
    <scope>NUCLEOTIDE SEQUENCE [LARGE SCALE GENOMIC DNA]</scope>
    <source>
        <strain evidence="5 6">AT-3-2</strain>
    </source>
</reference>
<comment type="caution">
    <text evidence="5">The sequence shown here is derived from an EMBL/GenBank/DDBJ whole genome shotgun (WGS) entry which is preliminary data.</text>
</comment>
<evidence type="ECO:0000256" key="2">
    <source>
        <dbReference type="ARBA" id="ARBA00022747"/>
    </source>
</evidence>
<keyword evidence="5" id="KW-0540">Nuclease</keyword>
<evidence type="ECO:0000256" key="3">
    <source>
        <dbReference type="ARBA" id="ARBA00023125"/>
    </source>
</evidence>
<dbReference type="NCBIfam" id="NF047740">
    <property type="entry name" value="antiphage_MADS5"/>
    <property type="match status" value="1"/>
</dbReference>
<sequence>MNTQIVSSRWLVENDKRLDSKSYLNEGRLSHIKMLKSPYRIEKLNTLAKDIFNGARFKRYYVENEDHGISFMGSSDMLKLHINDLKDISKKYTKNINKLLLEKDWILISCSGTIGNTVYTNQDFVGKTASQHVMRVIPNNIVKSGFLYAYLTSKYGYSFLTQGTYGAVIQHIEPQHIKNIPIAVFPENKQLFIHDLISESSNLRVEANNLLLNVISVFEDNLNKPKVLKGFKFDTISSKKIFEFHKRFDSQYHVLWKSIKEEYTDVQYTRLSDLASNIFVGGRGKRMYVKKGVPFLSSSDMMLFNPVRLCKKVSSNTHGINQMKVNKYDILISRSGTVGNTVLVGDSLKGVAVSEHALRLIIDKNKISPNYVYAYLKTKIGIKKMEASSFGSVIITLNEDLIGNIEIPIFSIDIQAYICEKIDLYLMKMDLATMKENQAIDLIEKEIDSWQ</sequence>
<comment type="similarity">
    <text evidence="1">Belongs to the type-I restriction system S methylase family.</text>
</comment>
<dbReference type="InterPro" id="IPR052021">
    <property type="entry name" value="Type-I_RS_S_subunit"/>
</dbReference>
<dbReference type="GO" id="GO:0003677">
    <property type="term" value="F:DNA binding"/>
    <property type="evidence" value="ECO:0007669"/>
    <property type="project" value="UniProtKB-KW"/>
</dbReference>
<dbReference type="InterPro" id="IPR044946">
    <property type="entry name" value="Restrct_endonuc_typeI_TRD_sf"/>
</dbReference>
<dbReference type="PANTHER" id="PTHR30408">
    <property type="entry name" value="TYPE-1 RESTRICTION ENZYME ECOKI SPECIFICITY PROTEIN"/>
    <property type="match status" value="1"/>
</dbReference>
<dbReference type="GO" id="GO:0004519">
    <property type="term" value="F:endonuclease activity"/>
    <property type="evidence" value="ECO:0007669"/>
    <property type="project" value="UniProtKB-KW"/>
</dbReference>
<evidence type="ECO:0000313" key="5">
    <source>
        <dbReference type="EMBL" id="TDD74857.1"/>
    </source>
</evidence>
<feature type="domain" description="Type I restriction modification DNA specificity" evidence="4">
    <location>
        <begin position="53"/>
        <end position="208"/>
    </location>
</feature>
<dbReference type="GO" id="GO:0009307">
    <property type="term" value="P:DNA restriction-modification system"/>
    <property type="evidence" value="ECO:0007669"/>
    <property type="project" value="UniProtKB-KW"/>
</dbReference>
<name>A0A4V2YTT9_9FLAO</name>
<dbReference type="EMBL" id="SMFM01000007">
    <property type="protein sequence ID" value="TDD74857.1"/>
    <property type="molecule type" value="Genomic_DNA"/>
</dbReference>
<keyword evidence="6" id="KW-1185">Reference proteome</keyword>
<keyword evidence="2" id="KW-0680">Restriction system</keyword>
<gene>
    <name evidence="5" type="ORF">E0F89_13175</name>
</gene>
<dbReference type="AlphaFoldDB" id="A0A4V2YTT9"/>
<dbReference type="Proteomes" id="UP000295278">
    <property type="component" value="Unassembled WGS sequence"/>
</dbReference>
<dbReference type="SUPFAM" id="SSF116734">
    <property type="entry name" value="DNA methylase specificity domain"/>
    <property type="match status" value="2"/>
</dbReference>
<accession>A0A4V2YTT9</accession>
<dbReference type="Pfam" id="PF01420">
    <property type="entry name" value="Methylase_S"/>
    <property type="match status" value="2"/>
</dbReference>
<evidence type="ECO:0000259" key="4">
    <source>
        <dbReference type="Pfam" id="PF01420"/>
    </source>
</evidence>
<evidence type="ECO:0000256" key="1">
    <source>
        <dbReference type="ARBA" id="ARBA00010923"/>
    </source>
</evidence>